<accession>A0A239KTY1</accession>
<name>A0A239KTY1_9FIRM</name>
<protein>
    <submittedName>
        <fullName evidence="1">Uncharacterized protein</fullName>
    </submittedName>
</protein>
<evidence type="ECO:0000313" key="1">
    <source>
        <dbReference type="EMBL" id="SNT20694.1"/>
    </source>
</evidence>
<reference evidence="1 2" key="1">
    <citation type="submission" date="2017-06" db="EMBL/GenBank/DDBJ databases">
        <authorList>
            <person name="Kim H.J."/>
            <person name="Triplett B.A."/>
        </authorList>
    </citation>
    <scope>NUCLEOTIDE SEQUENCE [LARGE SCALE GENOMIC DNA]</scope>
    <source>
        <strain evidence="1 2">SCA</strain>
    </source>
</reference>
<organism evidence="1 2">
    <name type="scientific">Anaerovirgula multivorans</name>
    <dbReference type="NCBI Taxonomy" id="312168"/>
    <lineage>
        <taxon>Bacteria</taxon>
        <taxon>Bacillati</taxon>
        <taxon>Bacillota</taxon>
        <taxon>Clostridia</taxon>
        <taxon>Peptostreptococcales</taxon>
        <taxon>Natronincolaceae</taxon>
        <taxon>Anaerovirgula</taxon>
    </lineage>
</organism>
<dbReference type="Proteomes" id="UP000198304">
    <property type="component" value="Unassembled WGS sequence"/>
</dbReference>
<keyword evidence="2" id="KW-1185">Reference proteome</keyword>
<proteinExistence type="predicted"/>
<sequence>MECQEKEEAIKKYIVYMNETNNDKCLEMVDCVKLTDEKARENIKEIGKLQNISDIQRLDKERRNIILKKAKEIEGISILQISRVTGINRTAVMKA</sequence>
<dbReference type="AlphaFoldDB" id="A0A239KTY1"/>
<gene>
    <name evidence="1" type="ORF">SAMN05446037_105213</name>
</gene>
<dbReference type="RefSeq" id="WP_089285439.1">
    <property type="nucleotide sequence ID" value="NZ_FZOJ01000052.1"/>
</dbReference>
<evidence type="ECO:0000313" key="2">
    <source>
        <dbReference type="Proteomes" id="UP000198304"/>
    </source>
</evidence>
<dbReference type="EMBL" id="FZOJ01000052">
    <property type="protein sequence ID" value="SNT20694.1"/>
    <property type="molecule type" value="Genomic_DNA"/>
</dbReference>